<evidence type="ECO:0000259" key="1">
    <source>
        <dbReference type="PROSITE" id="PS50213"/>
    </source>
</evidence>
<accession>A0A495WC22</accession>
<dbReference type="InterPro" id="IPR036378">
    <property type="entry name" value="FAS1_dom_sf"/>
</dbReference>
<dbReference type="EMBL" id="RBXN01000004">
    <property type="protein sequence ID" value="RKT58365.1"/>
    <property type="molecule type" value="Genomic_DNA"/>
</dbReference>
<dbReference type="Pfam" id="PF02469">
    <property type="entry name" value="Fasciclin"/>
    <property type="match status" value="1"/>
</dbReference>
<dbReference type="AlphaFoldDB" id="A0A495WC22"/>
<organism evidence="2 3">
    <name type="scientific">Coprobacter fastidiosus NSB1 = JCM 33896</name>
    <dbReference type="NCBI Taxonomy" id="1349822"/>
    <lineage>
        <taxon>Bacteria</taxon>
        <taxon>Pseudomonadati</taxon>
        <taxon>Bacteroidota</taxon>
        <taxon>Bacteroidia</taxon>
        <taxon>Bacteroidales</taxon>
        <taxon>Barnesiellaceae</taxon>
        <taxon>Coprobacter</taxon>
    </lineage>
</organism>
<feature type="domain" description="FAS1" evidence="1">
    <location>
        <begin position="43"/>
        <end position="199"/>
    </location>
</feature>
<dbReference type="RefSeq" id="WP_009318095.1">
    <property type="nucleotide sequence ID" value="NZ_KI440835.1"/>
</dbReference>
<dbReference type="PROSITE" id="PS50213">
    <property type="entry name" value="FAS1"/>
    <property type="match status" value="1"/>
</dbReference>
<reference evidence="2 3" key="1">
    <citation type="submission" date="2018-10" db="EMBL/GenBank/DDBJ databases">
        <title>Genomic Encyclopedia of Archaeal and Bacterial Type Strains, Phase II (KMG-II): from individual species to whole genera.</title>
        <authorList>
            <person name="Goeker M."/>
        </authorList>
    </citation>
    <scope>NUCLEOTIDE SEQUENCE [LARGE SCALE GENOMIC DNA]</scope>
    <source>
        <strain evidence="2 3">NSB1</strain>
    </source>
</reference>
<evidence type="ECO:0000313" key="2">
    <source>
        <dbReference type="EMBL" id="RKT58365.1"/>
    </source>
</evidence>
<dbReference type="Proteomes" id="UP000269493">
    <property type="component" value="Unassembled WGS sequence"/>
</dbReference>
<gene>
    <name evidence="2" type="ORF">BC742_1441</name>
</gene>
<protein>
    <submittedName>
        <fullName evidence="2">Putative surface protein with fasciclin (FAS1) repeats</fullName>
    </submittedName>
</protein>
<sequence length="203" mass="22940">MLKNLLNKIAVLLVIIGTMNSCDMPLQKNYDYESSVLDPHVNMTAWEYINSRPDIFSTYIEAIEYTGMKDYFTQTDTEYTFLALNNTAMKNFMADRFPGISSISDCDMESVKKLLQYHIIEGSYSAYGDLPVEAIHVLTLLRGEEGLMTILVRKNPWQADAGKVIINDTGTNGNSPMRAAITSNIMPVNGVIHVFDSYCYYKK</sequence>
<name>A0A495WC22_9BACT</name>
<dbReference type="InterPro" id="IPR000782">
    <property type="entry name" value="FAS1_domain"/>
</dbReference>
<keyword evidence="3" id="KW-1185">Reference proteome</keyword>
<comment type="caution">
    <text evidence="2">The sequence shown here is derived from an EMBL/GenBank/DDBJ whole genome shotgun (WGS) entry which is preliminary data.</text>
</comment>
<dbReference type="SUPFAM" id="SSF82153">
    <property type="entry name" value="FAS1 domain"/>
    <property type="match status" value="1"/>
</dbReference>
<proteinExistence type="predicted"/>
<evidence type="ECO:0000313" key="3">
    <source>
        <dbReference type="Proteomes" id="UP000269493"/>
    </source>
</evidence>
<dbReference type="Gene3D" id="2.30.180.10">
    <property type="entry name" value="FAS1 domain"/>
    <property type="match status" value="1"/>
</dbReference>
<dbReference type="GeneID" id="92928752"/>